<gene>
    <name evidence="2" type="ORF">BOVATA_021820</name>
</gene>
<sequence length="225" mass="24267">MAAALKAGLPRLGLDPDEDIVNYLIALIEAEGPAACAEWLESAATGDHGDAALELAEAASAELRGQPDDGGISRETGSSSANSGTTGDSGDPLDSLDIAIDAAKAAGNAARTTNSGSGWGQKHNLDKGVRREIVQRYACVDIQTIHIGDDGQVCSSGTTTRSVEKETDIPTNDNAARVKQEQHARRMSQKQQHLEAQEKQRQQKLKQQQHDEKERMRCQKKERQR</sequence>
<feature type="region of interest" description="Disordered" evidence="1">
    <location>
        <begin position="152"/>
        <end position="225"/>
    </location>
</feature>
<feature type="compositionally biased region" description="Basic and acidic residues" evidence="1">
    <location>
        <begin position="192"/>
        <end position="201"/>
    </location>
</feature>
<comment type="caution">
    <text evidence="2">The sequence shown here is derived from an EMBL/GenBank/DDBJ whole genome shotgun (WGS) entry which is preliminary data.</text>
</comment>
<evidence type="ECO:0000313" key="2">
    <source>
        <dbReference type="EMBL" id="GBE60689.1"/>
    </source>
</evidence>
<dbReference type="EMBL" id="BDSA01000002">
    <property type="protein sequence ID" value="GBE60689.1"/>
    <property type="molecule type" value="Genomic_DNA"/>
</dbReference>
<dbReference type="AlphaFoldDB" id="A0A2H6KCK3"/>
<dbReference type="OrthoDB" id="366268at2759"/>
<dbReference type="GeneID" id="39874459"/>
<dbReference type="VEuPathDB" id="PiroplasmaDB:BOVATA_021820"/>
<feature type="compositionally biased region" description="Low complexity" evidence="1">
    <location>
        <begin position="76"/>
        <end position="90"/>
    </location>
</feature>
<proteinExistence type="predicted"/>
<keyword evidence="3" id="KW-1185">Reference proteome</keyword>
<feature type="region of interest" description="Disordered" evidence="1">
    <location>
        <begin position="62"/>
        <end position="95"/>
    </location>
</feature>
<organism evidence="2 3">
    <name type="scientific">Babesia ovata</name>
    <dbReference type="NCBI Taxonomy" id="189622"/>
    <lineage>
        <taxon>Eukaryota</taxon>
        <taxon>Sar</taxon>
        <taxon>Alveolata</taxon>
        <taxon>Apicomplexa</taxon>
        <taxon>Aconoidasida</taxon>
        <taxon>Piroplasmida</taxon>
        <taxon>Babesiidae</taxon>
        <taxon>Babesia</taxon>
    </lineage>
</organism>
<reference evidence="2 3" key="1">
    <citation type="journal article" date="2017" name="BMC Genomics">
        <title>Whole-genome assembly of Babesia ovata and comparative genomics between closely related pathogens.</title>
        <authorList>
            <person name="Yamagishi J."/>
            <person name="Asada M."/>
            <person name="Hakimi H."/>
            <person name="Tanaka T.Q."/>
            <person name="Sugimoto C."/>
            <person name="Kawazu S."/>
        </authorList>
    </citation>
    <scope>NUCLEOTIDE SEQUENCE [LARGE SCALE GENOMIC DNA]</scope>
    <source>
        <strain evidence="2 3">Miyake</strain>
    </source>
</reference>
<accession>A0A2H6KCK3</accession>
<dbReference type="RefSeq" id="XP_028866932.1">
    <property type="nucleotide sequence ID" value="XM_029011099.1"/>
</dbReference>
<name>A0A2H6KCK3_9APIC</name>
<protein>
    <submittedName>
        <fullName evidence="2">Capsule biosynthesis protein, putative</fullName>
    </submittedName>
</protein>
<feature type="compositionally biased region" description="Basic and acidic residues" evidence="1">
    <location>
        <begin position="208"/>
        <end position="225"/>
    </location>
</feature>
<dbReference type="Proteomes" id="UP000236319">
    <property type="component" value="Unassembled WGS sequence"/>
</dbReference>
<evidence type="ECO:0000313" key="3">
    <source>
        <dbReference type="Proteomes" id="UP000236319"/>
    </source>
</evidence>
<evidence type="ECO:0000256" key="1">
    <source>
        <dbReference type="SAM" id="MobiDB-lite"/>
    </source>
</evidence>